<evidence type="ECO:0000256" key="1">
    <source>
        <dbReference type="SAM" id="SignalP"/>
    </source>
</evidence>
<organism evidence="2 3">
    <name type="scientific">Sulfitobacter sediminis</name>
    <dbReference type="NCBI Taxonomy" id="3234186"/>
    <lineage>
        <taxon>Bacteria</taxon>
        <taxon>Pseudomonadati</taxon>
        <taxon>Pseudomonadota</taxon>
        <taxon>Alphaproteobacteria</taxon>
        <taxon>Rhodobacterales</taxon>
        <taxon>Roseobacteraceae</taxon>
        <taxon>Sulfitobacter</taxon>
    </lineage>
</organism>
<reference evidence="2 3" key="1">
    <citation type="submission" date="2024-07" db="EMBL/GenBank/DDBJ databases">
        <title>Marimonas sp.nov., isolated from tidal-flat sediment.</title>
        <authorList>
            <person name="Jayan J.N."/>
            <person name="Lee S.S."/>
        </authorList>
    </citation>
    <scope>NUCLEOTIDE SEQUENCE [LARGE SCALE GENOMIC DNA]</scope>
    <source>
        <strain evidence="2 3">MJW-29</strain>
    </source>
</reference>
<feature type="chain" id="PRO_5046750645" description="Porin" evidence="1">
    <location>
        <begin position="22"/>
        <end position="233"/>
    </location>
</feature>
<comment type="caution">
    <text evidence="2">The sequence shown here is derived from an EMBL/GenBank/DDBJ whole genome shotgun (WGS) entry which is preliminary data.</text>
</comment>
<keyword evidence="3" id="KW-1185">Reference proteome</keyword>
<feature type="signal peptide" evidence="1">
    <location>
        <begin position="1"/>
        <end position="21"/>
    </location>
</feature>
<accession>A0ABV3RJ48</accession>
<sequence>MFRTPLQATALALLTALPATADTRLGIIGTELRLGFSDQESEGGFVSRTVDVAITPYHGAQFDLQYEERSTGGIGRVGTVLYMTPRAGQKYGLSLMVADKNDASATYGQVGAAGMVALARDWTLEGRLSAGLSADNDLDWLGTGAGLHLQAGRATRLYAHYDIAHFDEQDFGAMAHEISLALRPGWATVLHRFSRRCRAIGSTDAMPLALTRRSVRGFQSPWATPATTCPPSG</sequence>
<dbReference type="RefSeq" id="WP_367876692.1">
    <property type="nucleotide sequence ID" value="NZ_JBFNXX010000003.1"/>
</dbReference>
<gene>
    <name evidence="2" type="ORF">AB2B41_05220</name>
</gene>
<evidence type="ECO:0008006" key="4">
    <source>
        <dbReference type="Google" id="ProtNLM"/>
    </source>
</evidence>
<proteinExistence type="predicted"/>
<evidence type="ECO:0000313" key="2">
    <source>
        <dbReference type="EMBL" id="MEW9918990.1"/>
    </source>
</evidence>
<dbReference type="Proteomes" id="UP001556098">
    <property type="component" value="Unassembled WGS sequence"/>
</dbReference>
<dbReference type="EMBL" id="JBFNXX010000003">
    <property type="protein sequence ID" value="MEW9918990.1"/>
    <property type="molecule type" value="Genomic_DNA"/>
</dbReference>
<evidence type="ECO:0000313" key="3">
    <source>
        <dbReference type="Proteomes" id="UP001556098"/>
    </source>
</evidence>
<protein>
    <recommendedName>
        <fullName evidence="4">Porin</fullName>
    </recommendedName>
</protein>
<keyword evidence="1" id="KW-0732">Signal</keyword>
<name>A0ABV3RJ48_9RHOB</name>